<dbReference type="Gene3D" id="2.40.50.100">
    <property type="match status" value="1"/>
</dbReference>
<dbReference type="InterPro" id="IPR013611">
    <property type="entry name" value="Transp-assoc_OB_typ2"/>
</dbReference>
<dbReference type="GO" id="GO:0016887">
    <property type="term" value="F:ATP hydrolysis activity"/>
    <property type="evidence" value="ECO:0007669"/>
    <property type="project" value="InterPro"/>
</dbReference>
<dbReference type="SUPFAM" id="SSF50331">
    <property type="entry name" value="MOP-like"/>
    <property type="match status" value="1"/>
</dbReference>
<accession>A0A939FY09</accession>
<dbReference type="PROSITE" id="PS00211">
    <property type="entry name" value="ABC_TRANSPORTER_1"/>
    <property type="match status" value="1"/>
</dbReference>
<dbReference type="InterPro" id="IPR015853">
    <property type="entry name" value="ABC_transpr_FbpC"/>
</dbReference>
<name>A0A939FY09_9HYPH</name>
<dbReference type="InterPro" id="IPR047641">
    <property type="entry name" value="ABC_transpr_MalK/UgpC-like"/>
</dbReference>
<sequence>MTASVRLDSVNKIYAAKAKNPIYAVRDFTIHIEPGEIVALLGSSGCGKTSTLRMIAGFEEVSKGAISIGGREIHKLPPAKRGVAMAFEGYSLYPPLTLRQNIAFALKSEKLGSAETNRRVEEIAGLLELTRHLDRYPSTVSAGQQQRASLGRALVRKADIYLLDEPMGQLEPQLRAVLRGRLKRYLREHGLTAILVTHDQTEANALADRIAVMEGGVLQQFASPADLKEKPANLFVGTFIGEPPMNVYRVEPQIFNGRISLRARGEELFGYEPGTIDDAVVSLLERRNALVVGVRPADVAVSPLNGARGATAKVVSNQWIGDQTHLESAFGDGVIVATLDNRFAARAGEALAVDVPADKLHLFAEDGTALAHGRSLASGGAH</sequence>
<gene>
    <name evidence="9" type="ORF">J1C48_05815</name>
</gene>
<dbReference type="PANTHER" id="PTHR43875">
    <property type="entry name" value="MALTODEXTRIN IMPORT ATP-BINDING PROTEIN MSMX"/>
    <property type="match status" value="1"/>
</dbReference>
<dbReference type="CDD" id="cd03259">
    <property type="entry name" value="ABC_Carb_Solutes_like"/>
    <property type="match status" value="1"/>
</dbReference>
<dbReference type="Gene3D" id="2.40.50.140">
    <property type="entry name" value="Nucleic acid-binding proteins"/>
    <property type="match status" value="1"/>
</dbReference>
<evidence type="ECO:0000256" key="4">
    <source>
        <dbReference type="ARBA" id="ARBA00022475"/>
    </source>
</evidence>
<dbReference type="EMBL" id="JAFMPP010000003">
    <property type="protein sequence ID" value="MBO0662083.1"/>
    <property type="molecule type" value="Genomic_DNA"/>
</dbReference>
<evidence type="ECO:0000256" key="5">
    <source>
        <dbReference type="ARBA" id="ARBA00022741"/>
    </source>
</evidence>
<dbReference type="InterPro" id="IPR027417">
    <property type="entry name" value="P-loop_NTPase"/>
</dbReference>
<evidence type="ECO:0000259" key="8">
    <source>
        <dbReference type="PROSITE" id="PS50893"/>
    </source>
</evidence>
<keyword evidence="10" id="KW-1185">Reference proteome</keyword>
<keyword evidence="7" id="KW-0472">Membrane</keyword>
<dbReference type="Gene3D" id="3.40.50.300">
    <property type="entry name" value="P-loop containing nucleotide triphosphate hydrolases"/>
    <property type="match status" value="1"/>
</dbReference>
<dbReference type="Proteomes" id="UP000664122">
    <property type="component" value="Unassembled WGS sequence"/>
</dbReference>
<dbReference type="InterPro" id="IPR017871">
    <property type="entry name" value="ABC_transporter-like_CS"/>
</dbReference>
<dbReference type="GO" id="GO:0005524">
    <property type="term" value="F:ATP binding"/>
    <property type="evidence" value="ECO:0007669"/>
    <property type="project" value="UniProtKB-KW"/>
</dbReference>
<dbReference type="InterPro" id="IPR008995">
    <property type="entry name" value="Mo/tungstate-bd_C_term_dom"/>
</dbReference>
<dbReference type="SMART" id="SM00382">
    <property type="entry name" value="AAA"/>
    <property type="match status" value="1"/>
</dbReference>
<dbReference type="InterPro" id="IPR012340">
    <property type="entry name" value="NA-bd_OB-fold"/>
</dbReference>
<evidence type="ECO:0000256" key="7">
    <source>
        <dbReference type="ARBA" id="ARBA00023136"/>
    </source>
</evidence>
<dbReference type="GO" id="GO:0055052">
    <property type="term" value="C:ATP-binding cassette (ABC) transporter complex, substrate-binding subunit-containing"/>
    <property type="evidence" value="ECO:0007669"/>
    <property type="project" value="TreeGrafter"/>
</dbReference>
<dbReference type="SUPFAM" id="SSF52540">
    <property type="entry name" value="P-loop containing nucleoside triphosphate hydrolases"/>
    <property type="match status" value="1"/>
</dbReference>
<protein>
    <submittedName>
        <fullName evidence="9">ABC transporter ATP-binding protein</fullName>
    </submittedName>
</protein>
<evidence type="ECO:0000313" key="9">
    <source>
        <dbReference type="EMBL" id="MBO0662083.1"/>
    </source>
</evidence>
<evidence type="ECO:0000313" key="10">
    <source>
        <dbReference type="Proteomes" id="UP000664122"/>
    </source>
</evidence>
<reference evidence="9" key="1">
    <citation type="submission" date="2021-03" db="EMBL/GenBank/DDBJ databases">
        <title>Whole genome sequence of Jiella sp. CQZ9-1.</title>
        <authorList>
            <person name="Tuo L."/>
        </authorList>
    </citation>
    <scope>NUCLEOTIDE SEQUENCE</scope>
    <source>
        <strain evidence="9">CQZ9-1</strain>
    </source>
</reference>
<dbReference type="AlphaFoldDB" id="A0A939FY09"/>
<comment type="similarity">
    <text evidence="2">Belongs to the ABC transporter superfamily.</text>
</comment>
<keyword evidence="3" id="KW-0813">Transport</keyword>
<keyword evidence="6 9" id="KW-0067">ATP-binding</keyword>
<dbReference type="GO" id="GO:0015408">
    <property type="term" value="F:ABC-type ferric iron transporter activity"/>
    <property type="evidence" value="ECO:0007669"/>
    <property type="project" value="InterPro"/>
</dbReference>
<evidence type="ECO:0000256" key="1">
    <source>
        <dbReference type="ARBA" id="ARBA00004417"/>
    </source>
</evidence>
<dbReference type="InterPro" id="IPR003593">
    <property type="entry name" value="AAA+_ATPase"/>
</dbReference>
<dbReference type="RefSeq" id="WP_207256834.1">
    <property type="nucleotide sequence ID" value="NZ_JAFMPP010000003.1"/>
</dbReference>
<dbReference type="InterPro" id="IPR003439">
    <property type="entry name" value="ABC_transporter-like_ATP-bd"/>
</dbReference>
<dbReference type="PROSITE" id="PS50893">
    <property type="entry name" value="ABC_TRANSPORTER_2"/>
    <property type="match status" value="1"/>
</dbReference>
<evidence type="ECO:0000256" key="2">
    <source>
        <dbReference type="ARBA" id="ARBA00005417"/>
    </source>
</evidence>
<dbReference type="Pfam" id="PF00005">
    <property type="entry name" value="ABC_tran"/>
    <property type="match status" value="1"/>
</dbReference>
<evidence type="ECO:0000256" key="6">
    <source>
        <dbReference type="ARBA" id="ARBA00022840"/>
    </source>
</evidence>
<comment type="caution">
    <text evidence="9">The sequence shown here is derived from an EMBL/GenBank/DDBJ whole genome shotgun (WGS) entry which is preliminary data.</text>
</comment>
<keyword evidence="5" id="KW-0547">Nucleotide-binding</keyword>
<keyword evidence="4" id="KW-1003">Cell membrane</keyword>
<dbReference type="Pfam" id="PF08402">
    <property type="entry name" value="TOBE_2"/>
    <property type="match status" value="1"/>
</dbReference>
<comment type="subcellular location">
    <subcellularLocation>
        <location evidence="1">Cell inner membrane</location>
        <topology evidence="1">Peripheral membrane protein</topology>
    </subcellularLocation>
</comment>
<organism evidence="9 10">
    <name type="scientific">Jiella flava</name>
    <dbReference type="NCBI Taxonomy" id="2816857"/>
    <lineage>
        <taxon>Bacteria</taxon>
        <taxon>Pseudomonadati</taxon>
        <taxon>Pseudomonadota</taxon>
        <taxon>Alphaproteobacteria</taxon>
        <taxon>Hyphomicrobiales</taxon>
        <taxon>Aurantimonadaceae</taxon>
        <taxon>Jiella</taxon>
    </lineage>
</organism>
<evidence type="ECO:0000256" key="3">
    <source>
        <dbReference type="ARBA" id="ARBA00022448"/>
    </source>
</evidence>
<proteinExistence type="inferred from homology"/>
<dbReference type="FunFam" id="3.40.50.300:FF:000042">
    <property type="entry name" value="Maltose/maltodextrin ABC transporter, ATP-binding protein"/>
    <property type="match status" value="1"/>
</dbReference>
<feature type="domain" description="ABC transporter" evidence="8">
    <location>
        <begin position="5"/>
        <end position="240"/>
    </location>
</feature>
<dbReference type="PANTHER" id="PTHR43875:SF1">
    <property type="entry name" value="OSMOPROTECTIVE COMPOUNDS UPTAKE ATP-BINDING PROTEIN GGTA"/>
    <property type="match status" value="1"/>
</dbReference>